<dbReference type="Proteomes" id="UP000032250">
    <property type="component" value="Unassembled WGS sequence"/>
</dbReference>
<keyword evidence="3" id="KW-0753">Steroid metabolism</keyword>
<dbReference type="NCBIfam" id="NF047420">
    <property type="entry name" value="EF_P_mod_YmfI"/>
    <property type="match status" value="1"/>
</dbReference>
<evidence type="ECO:0000256" key="1">
    <source>
        <dbReference type="ARBA" id="ARBA00006484"/>
    </source>
</evidence>
<dbReference type="GO" id="GO:0032787">
    <property type="term" value="P:monocarboxylic acid metabolic process"/>
    <property type="evidence" value="ECO:0007669"/>
    <property type="project" value="UniProtKB-ARBA"/>
</dbReference>
<dbReference type="HOGENOM" id="CLU_010194_1_3_9"/>
<keyword evidence="2" id="KW-0560">Oxidoreductase</keyword>
<evidence type="ECO:0000313" key="4">
    <source>
        <dbReference type="EMBL" id="KIS22520.1"/>
    </source>
</evidence>
<proteinExistence type="inferred from homology"/>
<dbReference type="PRINTS" id="PR00080">
    <property type="entry name" value="SDRFAMILY"/>
</dbReference>
<sequence length="247" mass="26437">MVNLIGKVAIITGGSRGIGRSIALELTKAGANVIINYNKNKEDALETLSLIKDLGGYGYVCKADVSNYNSSKELVEFAINKFGKIDILVNNAGIAKIGLFIDMDENDWDNIINTNLKGVFNCSHNVVKYMLDKGEGTIINVSSMWGNIGASCEVIYSASKGGINAFTKALAKELGPNNIRVNAVAPGVINTDMNSSLCEEDLNSLKDEIPLMRLGEGEEVGKVVVFLSSKDSSYVNGQIITIDGAMC</sequence>
<evidence type="ECO:0000313" key="5">
    <source>
        <dbReference type="Proteomes" id="UP000032250"/>
    </source>
</evidence>
<dbReference type="PANTHER" id="PTHR42879">
    <property type="entry name" value="3-OXOACYL-(ACYL-CARRIER-PROTEIN) REDUCTASE"/>
    <property type="match status" value="1"/>
</dbReference>
<protein>
    <submittedName>
        <fullName evidence="4">Short-chain dehydrogenase</fullName>
    </submittedName>
</protein>
<reference evidence="4 5" key="1">
    <citation type="submission" date="2014-06" db="EMBL/GenBank/DDBJ databases">
        <title>Genome characterization of distinct group I Clostridium botulinum lineages.</title>
        <authorList>
            <person name="Giordani F."/>
            <person name="Anselmo A."/>
            <person name="Fillo S."/>
            <person name="Palozzi A.M."/>
            <person name="Fortunato A."/>
            <person name="Gentile B."/>
            <person name="Ciammaruconi A."/>
            <person name="Anniballi F."/>
            <person name="De Medici D."/>
            <person name="Lista F."/>
        </authorList>
    </citation>
    <scope>NUCLEOTIDE SEQUENCE [LARGE SCALE GENOMIC DNA]</scope>
    <source>
        <strain evidence="4 5">B2 450</strain>
    </source>
</reference>
<organism evidence="4 5">
    <name type="scientific">Clostridium botulinum B2 450</name>
    <dbReference type="NCBI Taxonomy" id="1379739"/>
    <lineage>
        <taxon>Bacteria</taxon>
        <taxon>Bacillati</taxon>
        <taxon>Bacillota</taxon>
        <taxon>Clostridia</taxon>
        <taxon>Eubacteriales</taxon>
        <taxon>Clostridiaceae</taxon>
        <taxon>Clostridium</taxon>
    </lineage>
</organism>
<dbReference type="Pfam" id="PF13561">
    <property type="entry name" value="adh_short_C2"/>
    <property type="match status" value="1"/>
</dbReference>
<evidence type="ECO:0000256" key="2">
    <source>
        <dbReference type="ARBA" id="ARBA00023002"/>
    </source>
</evidence>
<dbReference type="NCBIfam" id="NF005559">
    <property type="entry name" value="PRK07231.1"/>
    <property type="match status" value="1"/>
</dbReference>
<dbReference type="SUPFAM" id="SSF51735">
    <property type="entry name" value="NAD(P)-binding Rossmann-fold domains"/>
    <property type="match status" value="1"/>
</dbReference>
<dbReference type="EMBL" id="JXSU01000007">
    <property type="protein sequence ID" value="KIS22520.1"/>
    <property type="molecule type" value="Genomic_DNA"/>
</dbReference>
<dbReference type="PANTHER" id="PTHR42879:SF2">
    <property type="entry name" value="3-OXOACYL-[ACYL-CARRIER-PROTEIN] REDUCTASE FABG"/>
    <property type="match status" value="1"/>
</dbReference>
<dbReference type="InterPro" id="IPR036291">
    <property type="entry name" value="NAD(P)-bd_dom_sf"/>
</dbReference>
<dbReference type="Gene3D" id="3.40.50.720">
    <property type="entry name" value="NAD(P)-binding Rossmann-like Domain"/>
    <property type="match status" value="1"/>
</dbReference>
<name>A0A0D1BQH4_CLOBO</name>
<dbReference type="PROSITE" id="PS00061">
    <property type="entry name" value="ADH_SHORT"/>
    <property type="match status" value="1"/>
</dbReference>
<evidence type="ECO:0000256" key="3">
    <source>
        <dbReference type="ARBA" id="ARBA00023221"/>
    </source>
</evidence>
<dbReference type="FunFam" id="3.40.50.720:FF:000173">
    <property type="entry name" value="3-oxoacyl-[acyl-carrier protein] reductase"/>
    <property type="match status" value="1"/>
</dbReference>
<dbReference type="PRINTS" id="PR00081">
    <property type="entry name" value="GDHRDH"/>
</dbReference>
<dbReference type="NCBIfam" id="NF009466">
    <property type="entry name" value="PRK12826.1-2"/>
    <property type="match status" value="1"/>
</dbReference>
<dbReference type="RefSeq" id="WP_003488425.1">
    <property type="nucleotide sequence ID" value="NZ_JXSU01000007.1"/>
</dbReference>
<keyword evidence="3" id="KW-0443">Lipid metabolism</keyword>
<comment type="caution">
    <text evidence="4">The sequence shown here is derived from an EMBL/GenBank/DDBJ whole genome shotgun (WGS) entry which is preliminary data.</text>
</comment>
<comment type="similarity">
    <text evidence="1">Belongs to the short-chain dehydrogenases/reductases (SDR) family.</text>
</comment>
<dbReference type="GO" id="GO:0016491">
    <property type="term" value="F:oxidoreductase activity"/>
    <property type="evidence" value="ECO:0007669"/>
    <property type="project" value="UniProtKB-KW"/>
</dbReference>
<gene>
    <name evidence="4" type="ORF">N495_02590</name>
</gene>
<dbReference type="OrthoDB" id="9803333at2"/>
<dbReference type="InterPro" id="IPR002347">
    <property type="entry name" value="SDR_fam"/>
</dbReference>
<dbReference type="GO" id="GO:0008202">
    <property type="term" value="P:steroid metabolic process"/>
    <property type="evidence" value="ECO:0007669"/>
    <property type="project" value="UniProtKB-KW"/>
</dbReference>
<dbReference type="InterPro" id="IPR020904">
    <property type="entry name" value="Sc_DH/Rdtase_CS"/>
</dbReference>
<accession>A0A0D1BQH4</accession>
<dbReference type="AlphaFoldDB" id="A0A0D1BQH4"/>
<dbReference type="InterPro" id="IPR050259">
    <property type="entry name" value="SDR"/>
</dbReference>
<dbReference type="PATRIC" id="fig|1379739.3.peg.826"/>